<keyword evidence="3" id="KW-1185">Reference proteome</keyword>
<organism evidence="2">
    <name type="scientific">Medioppia subpectinata</name>
    <dbReference type="NCBI Taxonomy" id="1979941"/>
    <lineage>
        <taxon>Eukaryota</taxon>
        <taxon>Metazoa</taxon>
        <taxon>Ecdysozoa</taxon>
        <taxon>Arthropoda</taxon>
        <taxon>Chelicerata</taxon>
        <taxon>Arachnida</taxon>
        <taxon>Acari</taxon>
        <taxon>Acariformes</taxon>
        <taxon>Sarcoptiformes</taxon>
        <taxon>Oribatida</taxon>
        <taxon>Brachypylina</taxon>
        <taxon>Oppioidea</taxon>
        <taxon>Oppiidae</taxon>
        <taxon>Medioppia</taxon>
    </lineage>
</organism>
<dbReference type="Gene3D" id="1.10.510.10">
    <property type="entry name" value="Transferase(Phosphotransferase) domain 1"/>
    <property type="match status" value="1"/>
</dbReference>
<dbReference type="GO" id="GO:0005524">
    <property type="term" value="F:ATP binding"/>
    <property type="evidence" value="ECO:0007669"/>
    <property type="project" value="InterPro"/>
</dbReference>
<name>A0A7R9PWD1_9ACAR</name>
<dbReference type="PANTHER" id="PTHR44167:SF24">
    <property type="entry name" value="SERINE_THREONINE-PROTEIN KINASE CHK2"/>
    <property type="match status" value="1"/>
</dbReference>
<accession>A0A7R9PWD1</accession>
<dbReference type="EMBL" id="OC856215">
    <property type="protein sequence ID" value="CAD7623386.1"/>
    <property type="molecule type" value="Genomic_DNA"/>
</dbReference>
<dbReference type="OrthoDB" id="248923at2759"/>
<dbReference type="PANTHER" id="PTHR44167">
    <property type="entry name" value="OVARIAN-SPECIFIC SERINE/THREONINE-PROTEIN KINASE LOK-RELATED"/>
    <property type="match status" value="1"/>
</dbReference>
<dbReference type="InterPro" id="IPR011009">
    <property type="entry name" value="Kinase-like_dom_sf"/>
</dbReference>
<evidence type="ECO:0000313" key="2">
    <source>
        <dbReference type="EMBL" id="CAD7623386.1"/>
    </source>
</evidence>
<sequence length="119" mass="13722">MKNNQHEKDINRERKTNEVIRPVNYFISITMVDEILNGLNYLHGMDIMHRDINQRNILMKQQGNDCVIKICDFGLSKIEESASQHTANVGTPTYQAPEVKWGGKYNKLADIFSLVTLQK</sequence>
<evidence type="ECO:0000313" key="3">
    <source>
        <dbReference type="Proteomes" id="UP000759131"/>
    </source>
</evidence>
<dbReference type="AlphaFoldDB" id="A0A7R9PWD1"/>
<gene>
    <name evidence="2" type="ORF">OSB1V03_LOCUS3842</name>
</gene>
<dbReference type="PROSITE" id="PS50011">
    <property type="entry name" value="PROTEIN_KINASE_DOM"/>
    <property type="match status" value="1"/>
</dbReference>
<protein>
    <recommendedName>
        <fullName evidence="1">Protein kinase domain-containing protein</fullName>
    </recommendedName>
</protein>
<dbReference type="SUPFAM" id="SSF56112">
    <property type="entry name" value="Protein kinase-like (PK-like)"/>
    <property type="match status" value="1"/>
</dbReference>
<reference evidence="2" key="1">
    <citation type="submission" date="2020-11" db="EMBL/GenBank/DDBJ databases">
        <authorList>
            <person name="Tran Van P."/>
        </authorList>
    </citation>
    <scope>NUCLEOTIDE SEQUENCE</scope>
</reference>
<feature type="domain" description="Protein kinase" evidence="1">
    <location>
        <begin position="1"/>
        <end position="119"/>
    </location>
</feature>
<dbReference type="GO" id="GO:0004672">
    <property type="term" value="F:protein kinase activity"/>
    <property type="evidence" value="ECO:0007669"/>
    <property type="project" value="InterPro"/>
</dbReference>
<dbReference type="InterPro" id="IPR000719">
    <property type="entry name" value="Prot_kinase_dom"/>
</dbReference>
<proteinExistence type="predicted"/>
<dbReference type="Proteomes" id="UP000759131">
    <property type="component" value="Unassembled WGS sequence"/>
</dbReference>
<evidence type="ECO:0000259" key="1">
    <source>
        <dbReference type="PROSITE" id="PS50011"/>
    </source>
</evidence>
<dbReference type="EMBL" id="CAJPIZ010001640">
    <property type="protein sequence ID" value="CAG2103816.1"/>
    <property type="molecule type" value="Genomic_DNA"/>
</dbReference>
<dbReference type="Pfam" id="PF00069">
    <property type="entry name" value="Pkinase"/>
    <property type="match status" value="1"/>
</dbReference>